<comment type="caution">
    <text evidence="1">The sequence shown here is derived from an EMBL/GenBank/DDBJ whole genome shotgun (WGS) entry which is preliminary data.</text>
</comment>
<sequence length="117" mass="13081">MGSDFLHAVVRHVADGYMVPRCRFEVDVVDAHAVTHDHFELRQSGEHPLRKRRVLVDDGFVALQVADQVVLGFALKQNVLKAVARADALFLNHQQVVAVADGNDFITQTLVLRNKKV</sequence>
<gene>
    <name evidence="1" type="ORF">SDC9_75646</name>
</gene>
<name>A0A644YLC2_9ZZZZ</name>
<evidence type="ECO:0000313" key="1">
    <source>
        <dbReference type="EMBL" id="MPM29107.1"/>
    </source>
</evidence>
<organism evidence="1">
    <name type="scientific">bioreactor metagenome</name>
    <dbReference type="NCBI Taxonomy" id="1076179"/>
    <lineage>
        <taxon>unclassified sequences</taxon>
        <taxon>metagenomes</taxon>
        <taxon>ecological metagenomes</taxon>
    </lineage>
</organism>
<reference evidence="1" key="1">
    <citation type="submission" date="2019-08" db="EMBL/GenBank/DDBJ databases">
        <authorList>
            <person name="Kucharzyk K."/>
            <person name="Murdoch R.W."/>
            <person name="Higgins S."/>
            <person name="Loffler F."/>
        </authorList>
    </citation>
    <scope>NUCLEOTIDE SEQUENCE</scope>
</reference>
<dbReference type="EMBL" id="VSSQ01005425">
    <property type="protein sequence ID" value="MPM29107.1"/>
    <property type="molecule type" value="Genomic_DNA"/>
</dbReference>
<dbReference type="AlphaFoldDB" id="A0A644YLC2"/>
<accession>A0A644YLC2</accession>
<protein>
    <submittedName>
        <fullName evidence="1">Uncharacterized protein</fullName>
    </submittedName>
</protein>
<proteinExistence type="predicted"/>